<dbReference type="RefSeq" id="WP_209601465.1">
    <property type="nucleotide sequence ID" value="NZ_JAGILA010000002.1"/>
</dbReference>
<dbReference type="Proteomes" id="UP000730739">
    <property type="component" value="Unassembled WGS sequence"/>
</dbReference>
<evidence type="ECO:0000259" key="3">
    <source>
        <dbReference type="PROSITE" id="PS51898"/>
    </source>
</evidence>
<evidence type="ECO:0000313" key="4">
    <source>
        <dbReference type="EMBL" id="MBP2235229.1"/>
    </source>
</evidence>
<feature type="domain" description="Tyr recombinase" evidence="3">
    <location>
        <begin position="189"/>
        <end position="382"/>
    </location>
</feature>
<dbReference type="Gene3D" id="1.10.443.10">
    <property type="entry name" value="Intergrase catalytic core"/>
    <property type="match status" value="1"/>
</dbReference>
<dbReference type="InterPro" id="IPR013762">
    <property type="entry name" value="Integrase-like_cat_sf"/>
</dbReference>
<reference evidence="4 5" key="1">
    <citation type="submission" date="2021-03" db="EMBL/GenBank/DDBJ databases">
        <title>Genomic Encyclopedia of Type Strains, Phase IV (KMG-IV): sequencing the most valuable type-strain genomes for metagenomic binning, comparative biology and taxonomic classification.</title>
        <authorList>
            <person name="Goeker M."/>
        </authorList>
    </citation>
    <scope>NUCLEOTIDE SEQUENCE [LARGE SCALE GENOMIC DNA]</scope>
    <source>
        <strain evidence="4 5">DSM 13372</strain>
    </source>
</reference>
<dbReference type="PROSITE" id="PS51898">
    <property type="entry name" value="TYR_RECOMBINASE"/>
    <property type="match status" value="1"/>
</dbReference>
<evidence type="ECO:0000256" key="2">
    <source>
        <dbReference type="ARBA" id="ARBA00023172"/>
    </source>
</evidence>
<accession>A0ABS4QYS3</accession>
<organism evidence="4 5">
    <name type="scientific">Sinorhizobium kostiense</name>
    <dbReference type="NCBI Taxonomy" id="76747"/>
    <lineage>
        <taxon>Bacteria</taxon>
        <taxon>Pseudomonadati</taxon>
        <taxon>Pseudomonadota</taxon>
        <taxon>Alphaproteobacteria</taxon>
        <taxon>Hyphomicrobiales</taxon>
        <taxon>Rhizobiaceae</taxon>
        <taxon>Sinorhizobium/Ensifer group</taxon>
        <taxon>Sinorhizobium</taxon>
    </lineage>
</organism>
<keyword evidence="2" id="KW-0233">DNA recombination</keyword>
<keyword evidence="1" id="KW-0238">DNA-binding</keyword>
<dbReference type="SUPFAM" id="SSF56349">
    <property type="entry name" value="DNA breaking-rejoining enzymes"/>
    <property type="match status" value="1"/>
</dbReference>
<dbReference type="Gene3D" id="1.10.150.130">
    <property type="match status" value="1"/>
</dbReference>
<name>A0ABS4QYS3_9HYPH</name>
<protein>
    <submittedName>
        <fullName evidence="4">Site-specific recombinase XerD</fullName>
    </submittedName>
</protein>
<evidence type="ECO:0000256" key="1">
    <source>
        <dbReference type="ARBA" id="ARBA00023125"/>
    </source>
</evidence>
<keyword evidence="5" id="KW-1185">Reference proteome</keyword>
<gene>
    <name evidence="4" type="ORF">J2Z31_001721</name>
</gene>
<evidence type="ECO:0000313" key="5">
    <source>
        <dbReference type="Proteomes" id="UP000730739"/>
    </source>
</evidence>
<dbReference type="InterPro" id="IPR010998">
    <property type="entry name" value="Integrase_recombinase_N"/>
</dbReference>
<sequence>MPRAAQPPHLVWIKPKYNKETGKLKSRGYWAIKHLSKLTSTGCGLEQRDEAERKRFEYEVALYAEQPLAEVVAENGKGVRDVLVVDLINFYVQRHEKKIEAKSKDRKRDYLNTVERLLRFWAGKSVYDINERTISQYQQTARVGKPLSDNHTRRELQDLKAMVHFGIRKNLCELNGHVIDWELPPPPMPRIEFYSVAEVAKLVWTSYRQKNMAMGKRGVKTSKHLARLTLTAVYTGSRAEVMERASFTELPGRPWIDLENGIFFRAWKGRRVPNNKLADPVRIPEKLLSMMRRWAKESPNLVEHNGKVVKTRRGFHSLKKSVFSEERAKVVNFHTLKHTCASWLMMRGVPVEIVAHYISTTPEIVRKHYGHFAPDFHQEAVDAWQTKPKKRSDRKVAEAA</sequence>
<dbReference type="InterPro" id="IPR011010">
    <property type="entry name" value="DNA_brk_join_enz"/>
</dbReference>
<dbReference type="EMBL" id="JAGILA010000002">
    <property type="protein sequence ID" value="MBP2235229.1"/>
    <property type="molecule type" value="Genomic_DNA"/>
</dbReference>
<dbReference type="InterPro" id="IPR002104">
    <property type="entry name" value="Integrase_catalytic"/>
</dbReference>
<proteinExistence type="predicted"/>
<comment type="caution">
    <text evidence="4">The sequence shown here is derived from an EMBL/GenBank/DDBJ whole genome shotgun (WGS) entry which is preliminary data.</text>
</comment>